<proteinExistence type="predicted"/>
<dbReference type="PANTHER" id="PTHR15751">
    <property type="entry name" value="TRAFFICKING KINESIN-BINDING PROTEIN"/>
    <property type="match status" value="1"/>
</dbReference>
<dbReference type="InterPro" id="IPR051946">
    <property type="entry name" value="Intracell_Traff-Reg"/>
</dbReference>
<feature type="domain" description="HAP1 N-terminal" evidence="4">
    <location>
        <begin position="19"/>
        <end position="70"/>
    </location>
</feature>
<gene>
    <name evidence="5" type="ORF">LOTGIDRAFT_136357</name>
</gene>
<dbReference type="EMBL" id="KB199806">
    <property type="protein sequence ID" value="ESP04323.1"/>
    <property type="molecule type" value="Genomic_DNA"/>
</dbReference>
<dbReference type="Proteomes" id="UP000030746">
    <property type="component" value="Unassembled WGS sequence"/>
</dbReference>
<keyword evidence="2" id="KW-0175">Coiled coil</keyword>
<dbReference type="GO" id="GO:0031410">
    <property type="term" value="C:cytoplasmic vesicle"/>
    <property type="evidence" value="ECO:0007669"/>
    <property type="project" value="TreeGrafter"/>
</dbReference>
<dbReference type="GO" id="GO:0005739">
    <property type="term" value="C:mitochondrion"/>
    <property type="evidence" value="ECO:0007669"/>
    <property type="project" value="UniProtKB-SubCell"/>
</dbReference>
<organism evidence="5 6">
    <name type="scientific">Lottia gigantea</name>
    <name type="common">Giant owl limpet</name>
    <dbReference type="NCBI Taxonomy" id="225164"/>
    <lineage>
        <taxon>Eukaryota</taxon>
        <taxon>Metazoa</taxon>
        <taxon>Spiralia</taxon>
        <taxon>Lophotrochozoa</taxon>
        <taxon>Mollusca</taxon>
        <taxon>Gastropoda</taxon>
        <taxon>Patellogastropoda</taxon>
        <taxon>Lottioidea</taxon>
        <taxon>Lottiidae</taxon>
        <taxon>Lottia</taxon>
    </lineage>
</organism>
<keyword evidence="3" id="KW-0496">Mitochondrion</keyword>
<reference evidence="5 6" key="1">
    <citation type="journal article" date="2013" name="Nature">
        <title>Insights into bilaterian evolution from three spiralian genomes.</title>
        <authorList>
            <person name="Simakov O."/>
            <person name="Marletaz F."/>
            <person name="Cho S.J."/>
            <person name="Edsinger-Gonzales E."/>
            <person name="Havlak P."/>
            <person name="Hellsten U."/>
            <person name="Kuo D.H."/>
            <person name="Larsson T."/>
            <person name="Lv J."/>
            <person name="Arendt D."/>
            <person name="Savage R."/>
            <person name="Osoegawa K."/>
            <person name="de Jong P."/>
            <person name="Grimwood J."/>
            <person name="Chapman J.A."/>
            <person name="Shapiro H."/>
            <person name="Aerts A."/>
            <person name="Otillar R.P."/>
            <person name="Terry A.Y."/>
            <person name="Boore J.L."/>
            <person name="Grigoriev I.V."/>
            <person name="Lindberg D.R."/>
            <person name="Seaver E.C."/>
            <person name="Weisblat D.A."/>
            <person name="Putnam N.H."/>
            <person name="Rokhsar D.S."/>
        </authorList>
    </citation>
    <scope>NUCLEOTIDE SEQUENCE [LARGE SCALE GENOMIC DNA]</scope>
</reference>
<dbReference type="Pfam" id="PF04849">
    <property type="entry name" value="HAP1_N"/>
    <property type="match status" value="1"/>
</dbReference>
<keyword evidence="6" id="KW-1185">Reference proteome</keyword>
<dbReference type="RefSeq" id="XP_009045020.1">
    <property type="nucleotide sequence ID" value="XM_009046772.1"/>
</dbReference>
<comment type="subcellular location">
    <subcellularLocation>
        <location evidence="1">Mitochondrion</location>
    </subcellularLocation>
</comment>
<accession>V4B1T8</accession>
<dbReference type="GeneID" id="20233798"/>
<dbReference type="AlphaFoldDB" id="V4B1T8"/>
<name>V4B1T8_LOTGI</name>
<evidence type="ECO:0000259" key="4">
    <source>
        <dbReference type="Pfam" id="PF04849"/>
    </source>
</evidence>
<dbReference type="KEGG" id="lgi:LOTGIDRAFT_136357"/>
<dbReference type="GO" id="GO:0048311">
    <property type="term" value="P:mitochondrion distribution"/>
    <property type="evidence" value="ECO:0007669"/>
    <property type="project" value="TreeGrafter"/>
</dbReference>
<dbReference type="OrthoDB" id="10067624at2759"/>
<dbReference type="STRING" id="225164.V4B1T8"/>
<dbReference type="InterPro" id="IPR006933">
    <property type="entry name" value="HAP1_N"/>
</dbReference>
<evidence type="ECO:0000256" key="1">
    <source>
        <dbReference type="ARBA" id="ARBA00004173"/>
    </source>
</evidence>
<dbReference type="HOGENOM" id="CLU_175781_0_0_1"/>
<dbReference type="CTD" id="20233798"/>
<sequence>VDVCNSSDPDEVEILSLIEEQIPKYRLRADTITDFTGYNHEDFIVQTPVTPLDENVALNDEQIRETLKYFGEFLFLFVS</sequence>
<dbReference type="GO" id="GO:0006605">
    <property type="term" value="P:protein targeting"/>
    <property type="evidence" value="ECO:0007669"/>
    <property type="project" value="TreeGrafter"/>
</dbReference>
<feature type="non-terminal residue" evidence="5">
    <location>
        <position position="1"/>
    </location>
</feature>
<evidence type="ECO:0000313" key="6">
    <source>
        <dbReference type="Proteomes" id="UP000030746"/>
    </source>
</evidence>
<dbReference type="PANTHER" id="PTHR15751:SF12">
    <property type="entry name" value="TRAFFICKING KINESIN-BINDING PROTEIN MILT"/>
    <property type="match status" value="1"/>
</dbReference>
<evidence type="ECO:0000256" key="2">
    <source>
        <dbReference type="ARBA" id="ARBA00023054"/>
    </source>
</evidence>
<evidence type="ECO:0000256" key="3">
    <source>
        <dbReference type="ARBA" id="ARBA00023128"/>
    </source>
</evidence>
<protein>
    <recommendedName>
        <fullName evidence="4">HAP1 N-terminal domain-containing protein</fullName>
    </recommendedName>
</protein>
<evidence type="ECO:0000313" key="5">
    <source>
        <dbReference type="EMBL" id="ESP04323.1"/>
    </source>
</evidence>
<dbReference type="GO" id="GO:0047496">
    <property type="term" value="P:vesicle transport along microtubule"/>
    <property type="evidence" value="ECO:0007669"/>
    <property type="project" value="TreeGrafter"/>
</dbReference>
<dbReference type="GO" id="GO:0017022">
    <property type="term" value="F:myosin binding"/>
    <property type="evidence" value="ECO:0007669"/>
    <property type="project" value="TreeGrafter"/>
</dbReference>
<dbReference type="OMA" id="YRIRADT"/>